<dbReference type="PANTHER" id="PTHR23416:SF23">
    <property type="entry name" value="ACETYLTRANSFERASE C18B11.09C-RELATED"/>
    <property type="match status" value="1"/>
</dbReference>
<evidence type="ECO:0000256" key="2">
    <source>
        <dbReference type="ARBA" id="ARBA00022679"/>
    </source>
</evidence>
<organism evidence="4 5">
    <name type="scientific">Aurantiacibacter spongiae</name>
    <dbReference type="NCBI Taxonomy" id="2488860"/>
    <lineage>
        <taxon>Bacteria</taxon>
        <taxon>Pseudomonadati</taxon>
        <taxon>Pseudomonadota</taxon>
        <taxon>Alphaproteobacteria</taxon>
        <taxon>Sphingomonadales</taxon>
        <taxon>Erythrobacteraceae</taxon>
        <taxon>Aurantiacibacter</taxon>
    </lineage>
</organism>
<keyword evidence="2 4" id="KW-0808">Transferase</keyword>
<comment type="similarity">
    <text evidence="1">Belongs to the transferase hexapeptide repeat family.</text>
</comment>
<accession>A0A3N5CT44</accession>
<dbReference type="PANTHER" id="PTHR23416">
    <property type="entry name" value="SIALIC ACID SYNTHASE-RELATED"/>
    <property type="match status" value="1"/>
</dbReference>
<gene>
    <name evidence="4" type="ORF">EG799_02010</name>
</gene>
<dbReference type="GO" id="GO:0005829">
    <property type="term" value="C:cytosol"/>
    <property type="evidence" value="ECO:0007669"/>
    <property type="project" value="TreeGrafter"/>
</dbReference>
<comment type="caution">
    <text evidence="4">The sequence shown here is derived from an EMBL/GenBank/DDBJ whole genome shotgun (WGS) entry which is preliminary data.</text>
</comment>
<dbReference type="Gene3D" id="2.160.10.10">
    <property type="entry name" value="Hexapeptide repeat proteins"/>
    <property type="match status" value="1"/>
</dbReference>
<evidence type="ECO:0000256" key="1">
    <source>
        <dbReference type="ARBA" id="ARBA00007274"/>
    </source>
</evidence>
<dbReference type="InterPro" id="IPR051159">
    <property type="entry name" value="Hexapeptide_acetyltransf"/>
</dbReference>
<evidence type="ECO:0000313" key="5">
    <source>
        <dbReference type="Proteomes" id="UP000275232"/>
    </source>
</evidence>
<evidence type="ECO:0000256" key="3">
    <source>
        <dbReference type="ARBA" id="ARBA00022737"/>
    </source>
</evidence>
<dbReference type="GO" id="GO:0008374">
    <property type="term" value="F:O-acyltransferase activity"/>
    <property type="evidence" value="ECO:0007669"/>
    <property type="project" value="TreeGrafter"/>
</dbReference>
<dbReference type="PROSITE" id="PS00101">
    <property type="entry name" value="HEXAPEP_TRANSFERASES"/>
    <property type="match status" value="1"/>
</dbReference>
<sequence length="192" mass="20872">MAHDPLPPPDFPLRVKRFAWTFVWFTMFRPTPVPLHTWRRFLLRLFGARMGRATNAYPSARIWAPWNLVMEDGSCLGPETDCYNVAPVRLGRGATVSQKSYLCTASHTLDSAFTLVGAPIELKAKAWIAARALIGPGVTLAEGAVVAAGAVVMKDVAVNTVVAGNPARPVSESALFVEDADNKLITEQPADR</sequence>
<evidence type="ECO:0000313" key="4">
    <source>
        <dbReference type="EMBL" id="RPF70530.1"/>
    </source>
</evidence>
<reference evidence="4 5" key="1">
    <citation type="submission" date="2018-11" db="EMBL/GenBank/DDBJ databases">
        <title>Erythrobacter spongiae sp. nov., isolated from a marine sponge.</title>
        <authorList>
            <person name="Zhuang L."/>
            <person name="Luo L."/>
        </authorList>
    </citation>
    <scope>NUCLEOTIDE SEQUENCE [LARGE SCALE GENOMIC DNA]</scope>
    <source>
        <strain evidence="4 5">HN-E23</strain>
    </source>
</reference>
<dbReference type="EMBL" id="RPFZ01000001">
    <property type="protein sequence ID" value="RPF70530.1"/>
    <property type="molecule type" value="Genomic_DNA"/>
</dbReference>
<dbReference type="InterPro" id="IPR018357">
    <property type="entry name" value="Hexapep_transf_CS"/>
</dbReference>
<keyword evidence="5" id="KW-1185">Reference proteome</keyword>
<protein>
    <submittedName>
        <fullName evidence="4">Putative colanic acid biosynthesis acetyltransferase</fullName>
    </submittedName>
</protein>
<dbReference type="AlphaFoldDB" id="A0A3N5CT44"/>
<dbReference type="SUPFAM" id="SSF51161">
    <property type="entry name" value="Trimeric LpxA-like enzymes"/>
    <property type="match status" value="1"/>
</dbReference>
<dbReference type="Proteomes" id="UP000275232">
    <property type="component" value="Unassembled WGS sequence"/>
</dbReference>
<name>A0A3N5CT44_9SPHN</name>
<keyword evidence="3" id="KW-0677">Repeat</keyword>
<proteinExistence type="inferred from homology"/>
<dbReference type="OrthoDB" id="9815592at2"/>
<dbReference type="InterPro" id="IPR011004">
    <property type="entry name" value="Trimer_LpxA-like_sf"/>
</dbReference>